<feature type="compositionally biased region" description="Low complexity" evidence="5">
    <location>
        <begin position="13"/>
        <end position="36"/>
    </location>
</feature>
<accession>A0A835Z826</accession>
<dbReference type="GO" id="GO:0003712">
    <property type="term" value="F:transcription coregulator activity"/>
    <property type="evidence" value="ECO:0007669"/>
    <property type="project" value="InterPro"/>
</dbReference>
<gene>
    <name evidence="6" type="ORF">JKP88DRAFT_233720</name>
</gene>
<keyword evidence="3" id="KW-0804">Transcription</keyword>
<dbReference type="Proteomes" id="UP000664859">
    <property type="component" value="Unassembled WGS sequence"/>
</dbReference>
<dbReference type="PANTHER" id="PTHR12434">
    <property type="entry name" value="MEDIATOR OF RNA POLYMERASE II TRANSCRIPTION SUBUNIT 22"/>
    <property type="match status" value="1"/>
</dbReference>
<evidence type="ECO:0000256" key="1">
    <source>
        <dbReference type="ARBA" id="ARBA00004123"/>
    </source>
</evidence>
<protein>
    <recommendedName>
        <fullName evidence="8">Mediator of RNA polymerase II transcription subunit 22</fullName>
    </recommendedName>
</protein>
<dbReference type="InterPro" id="IPR009332">
    <property type="entry name" value="Med22"/>
</dbReference>
<dbReference type="GO" id="GO:0006357">
    <property type="term" value="P:regulation of transcription by RNA polymerase II"/>
    <property type="evidence" value="ECO:0007669"/>
    <property type="project" value="InterPro"/>
</dbReference>
<evidence type="ECO:0000256" key="4">
    <source>
        <dbReference type="ARBA" id="ARBA00023242"/>
    </source>
</evidence>
<dbReference type="GO" id="GO:0016592">
    <property type="term" value="C:mediator complex"/>
    <property type="evidence" value="ECO:0007669"/>
    <property type="project" value="InterPro"/>
</dbReference>
<comment type="subcellular location">
    <subcellularLocation>
        <location evidence="1">Nucleus</location>
    </subcellularLocation>
</comment>
<keyword evidence="7" id="KW-1185">Reference proteome</keyword>
<sequence>MINPAAAALGGNLQAQQRLQQTQQHQHQQLQPQATAPAPPVSGRAHDFRRACDRNARSLVENFGALIRLSKISDAQHMTHEGLQIDTASTALVTAGETMLRLIQELKLSILLQDFEAMDDEVDAVEAECRRAGRRLVGDIVELTESVQLAYDQHTRAQ</sequence>
<organism evidence="6 7">
    <name type="scientific">Tribonema minus</name>
    <dbReference type="NCBI Taxonomy" id="303371"/>
    <lineage>
        <taxon>Eukaryota</taxon>
        <taxon>Sar</taxon>
        <taxon>Stramenopiles</taxon>
        <taxon>Ochrophyta</taxon>
        <taxon>PX clade</taxon>
        <taxon>Xanthophyceae</taxon>
        <taxon>Tribonematales</taxon>
        <taxon>Tribonemataceae</taxon>
        <taxon>Tribonema</taxon>
    </lineage>
</organism>
<keyword evidence="2" id="KW-0805">Transcription regulation</keyword>
<evidence type="ECO:0000313" key="7">
    <source>
        <dbReference type="Proteomes" id="UP000664859"/>
    </source>
</evidence>
<proteinExistence type="predicted"/>
<dbReference type="Pfam" id="PF06179">
    <property type="entry name" value="Med22"/>
    <property type="match status" value="1"/>
</dbReference>
<evidence type="ECO:0008006" key="8">
    <source>
        <dbReference type="Google" id="ProtNLM"/>
    </source>
</evidence>
<evidence type="ECO:0000256" key="2">
    <source>
        <dbReference type="ARBA" id="ARBA00023015"/>
    </source>
</evidence>
<dbReference type="EMBL" id="JAFCMP010000060">
    <property type="protein sequence ID" value="KAG5188901.1"/>
    <property type="molecule type" value="Genomic_DNA"/>
</dbReference>
<comment type="caution">
    <text evidence="6">The sequence shown here is derived from an EMBL/GenBank/DDBJ whole genome shotgun (WGS) entry which is preliminary data.</text>
</comment>
<dbReference type="PANTHER" id="PTHR12434:SF6">
    <property type="entry name" value="MEDIATOR OF RNA POLYMERASE II TRANSCRIPTION SUBUNIT 22"/>
    <property type="match status" value="1"/>
</dbReference>
<feature type="region of interest" description="Disordered" evidence="5">
    <location>
        <begin position="13"/>
        <end position="45"/>
    </location>
</feature>
<evidence type="ECO:0000256" key="5">
    <source>
        <dbReference type="SAM" id="MobiDB-lite"/>
    </source>
</evidence>
<evidence type="ECO:0000256" key="3">
    <source>
        <dbReference type="ARBA" id="ARBA00023163"/>
    </source>
</evidence>
<reference evidence="6" key="1">
    <citation type="submission" date="2021-02" db="EMBL/GenBank/DDBJ databases">
        <title>First Annotated Genome of the Yellow-green Alga Tribonema minus.</title>
        <authorList>
            <person name="Mahan K.M."/>
        </authorList>
    </citation>
    <scope>NUCLEOTIDE SEQUENCE</scope>
    <source>
        <strain evidence="6">UTEX B ZZ1240</strain>
    </source>
</reference>
<dbReference type="AlphaFoldDB" id="A0A835Z826"/>
<name>A0A835Z826_9STRA</name>
<keyword evidence="4" id="KW-0539">Nucleus</keyword>
<dbReference type="OrthoDB" id="203279at2759"/>
<evidence type="ECO:0000313" key="6">
    <source>
        <dbReference type="EMBL" id="KAG5188901.1"/>
    </source>
</evidence>